<gene>
    <name evidence="1" type="ORF">V3H18_10880</name>
</gene>
<comment type="caution">
    <text evidence="1">The sequence shown here is derived from an EMBL/GenBank/DDBJ whole genome shotgun (WGS) entry which is preliminary data.</text>
</comment>
<proteinExistence type="predicted"/>
<dbReference type="InterPro" id="IPR036514">
    <property type="entry name" value="SGNH_hydro_sf"/>
</dbReference>
<reference evidence="1 2" key="1">
    <citation type="submission" date="2024-02" db="EMBL/GenBank/DDBJ databases">
        <authorList>
            <person name="Grouzdev D."/>
        </authorList>
    </citation>
    <scope>NUCLEOTIDE SEQUENCE [LARGE SCALE GENOMIC DNA]</scope>
    <source>
        <strain evidence="1 2">9N</strain>
    </source>
</reference>
<dbReference type="RefSeq" id="WP_332082068.1">
    <property type="nucleotide sequence ID" value="NZ_JAZHYN010000030.1"/>
</dbReference>
<evidence type="ECO:0000313" key="1">
    <source>
        <dbReference type="EMBL" id="MEF3367036.1"/>
    </source>
</evidence>
<name>A0ABU7XI19_9HYPH</name>
<dbReference type="Gene3D" id="3.40.50.1110">
    <property type="entry name" value="SGNH hydrolase"/>
    <property type="match status" value="1"/>
</dbReference>
<dbReference type="SUPFAM" id="SSF52266">
    <property type="entry name" value="SGNH hydrolase"/>
    <property type="match status" value="1"/>
</dbReference>
<dbReference type="EMBL" id="JAZHYN010000030">
    <property type="protein sequence ID" value="MEF3367036.1"/>
    <property type="molecule type" value="Genomic_DNA"/>
</dbReference>
<evidence type="ECO:0008006" key="3">
    <source>
        <dbReference type="Google" id="ProtNLM"/>
    </source>
</evidence>
<dbReference type="Proteomes" id="UP001350748">
    <property type="component" value="Unassembled WGS sequence"/>
</dbReference>
<evidence type="ECO:0000313" key="2">
    <source>
        <dbReference type="Proteomes" id="UP001350748"/>
    </source>
</evidence>
<accession>A0ABU7XI19</accession>
<keyword evidence="2" id="KW-1185">Reference proteome</keyword>
<organism evidence="1 2">
    <name type="scientific">Methylocystis borbori</name>
    <dbReference type="NCBI Taxonomy" id="3118750"/>
    <lineage>
        <taxon>Bacteria</taxon>
        <taxon>Pseudomonadati</taxon>
        <taxon>Pseudomonadota</taxon>
        <taxon>Alphaproteobacteria</taxon>
        <taxon>Hyphomicrobiales</taxon>
        <taxon>Methylocystaceae</taxon>
        <taxon>Methylocystis</taxon>
    </lineage>
</organism>
<protein>
    <recommendedName>
        <fullName evidence="3">SGNH/GDSL hydrolase family protein</fullName>
    </recommendedName>
</protein>
<sequence length="351" mass="39160">MKILLLGGSNAGTREGWAFQFQRQAVGHEVENRFLGAVGSLYGLMALLRMEREGDDVPDAIVFEYCLNDILLFAAGALKPPLVVDALRAIANICARRRIRLMFLCLAPRPSQARAARRRARRIRRLYAEAATRHATPCLWLEDAFPGGPTAAQFQDENHLTPEASARVAAVALEAIEGARIPRAEGEEPPFDYIAATQARLEGACELRRLDSKVFEGLFIHLKRPSASFWPGCGRLVGLMLRSDEASGHYLIRAGSRSFRKNARSRMQDIVRHLMLLHYATRRPWTDEGVEIAMPADEAALMAIAEDATPLAVAPTAAFAAQTLDIHGLMFWRKRSLLARLAAYLRRYSWR</sequence>